<keyword evidence="1" id="KW-0285">Flavoprotein</keyword>
<dbReference type="Pfam" id="PF07992">
    <property type="entry name" value="Pyr_redox_2"/>
    <property type="match status" value="1"/>
</dbReference>
<dbReference type="InterPro" id="IPR006311">
    <property type="entry name" value="TAT_signal"/>
</dbReference>
<gene>
    <name evidence="7" type="ORF">BECKFW1821B_GA0114236_109920</name>
</gene>
<feature type="domain" description="Sulfide dehydrogenase [flavocytochrome c] flavoprotein chain central" evidence="6">
    <location>
        <begin position="165"/>
        <end position="287"/>
    </location>
</feature>
<dbReference type="InterPro" id="IPR016156">
    <property type="entry name" value="FAD/NAD-linked_Rdtase_dimer_sf"/>
</dbReference>
<feature type="domain" description="FAD/NAD(P)-binding" evidence="4">
    <location>
        <begin position="34"/>
        <end position="147"/>
    </location>
</feature>
<organism evidence="7">
    <name type="scientific">Candidatus Kentrum sp. FW</name>
    <dbReference type="NCBI Taxonomy" id="2126338"/>
    <lineage>
        <taxon>Bacteria</taxon>
        <taxon>Pseudomonadati</taxon>
        <taxon>Pseudomonadota</taxon>
        <taxon>Gammaproteobacteria</taxon>
        <taxon>Candidatus Kentrum</taxon>
    </lineage>
</organism>
<evidence type="ECO:0000313" key="7">
    <source>
        <dbReference type="EMBL" id="VFJ65028.1"/>
    </source>
</evidence>
<sequence>MSGINRRDFVKLSGAIAATAIVSMSQVVTGGTTKKVVVIGGGTGGATAAKYIRMADPSIAVTIVEPNRQYHTCYFSNEVLSGERSIESIRFGYQGLEKHGITVVHDRATGIDAKAKTVELESGKTLPYDRAIVSPGIDFKWEAIEGYDAEVAEKIPHAWQAGEQTVTLRKQLQAMRDGGKVIIVPPPNPFRCPPGPYERVSQIAMYLQHHKPKSKILILDPKDKFSKFGLFTTAWKRLYGYETDNSLIEWISGADGGKVSAVNAGAMTVVHGEFEDATKGDVINIIPPQKAGKIAFDASLVEGDWCPVDKKTFESTLHAGIHIIGDAASAAKMPKSGYSANSQAKVVAAAVVDYLNDREPGEPSYVNTCYSIAGKDYAFSVAAVYRLSADGKTIAGVKGAGGLTPADASPEMLKREVAYARSWYANITDDIFGSSPDRVGKQ</sequence>
<dbReference type="InterPro" id="IPR037092">
    <property type="entry name" value="FlavoCytC_S_DH_flav-bd_sf"/>
</dbReference>
<dbReference type="PANTHER" id="PTHR43755">
    <property type="match status" value="1"/>
</dbReference>
<dbReference type="InterPro" id="IPR052541">
    <property type="entry name" value="SQRD"/>
</dbReference>
<proteinExistence type="predicted"/>
<evidence type="ECO:0000259" key="4">
    <source>
        <dbReference type="Pfam" id="PF07992"/>
    </source>
</evidence>
<dbReference type="InterPro" id="IPR023753">
    <property type="entry name" value="FAD/NAD-binding_dom"/>
</dbReference>
<dbReference type="Gene3D" id="3.50.50.60">
    <property type="entry name" value="FAD/NAD(P)-binding domain"/>
    <property type="match status" value="2"/>
</dbReference>
<dbReference type="PROSITE" id="PS51318">
    <property type="entry name" value="TAT"/>
    <property type="match status" value="1"/>
</dbReference>
<dbReference type="Pfam" id="PF21706">
    <property type="entry name" value="FCSD_central"/>
    <property type="match status" value="1"/>
</dbReference>
<dbReference type="InterPro" id="IPR015323">
    <property type="entry name" value="FlavoCytC_S_DH_flav-bd"/>
</dbReference>
<dbReference type="PANTHER" id="PTHR43755:SF1">
    <property type="entry name" value="FAD-DEPENDENT PYRIDINE NUCLEOTIDE-DISULPHIDE OXIDOREDUCTASE"/>
    <property type="match status" value="1"/>
</dbReference>
<dbReference type="AlphaFoldDB" id="A0A450TDN9"/>
<accession>A0A450TDN9</accession>
<feature type="domain" description="Flavocytochrome c sulphide dehydrogenase flavin-binding" evidence="5">
    <location>
        <begin position="362"/>
        <end position="432"/>
    </location>
</feature>
<keyword evidence="3" id="KW-0274">FAD</keyword>
<dbReference type="InterPro" id="IPR019546">
    <property type="entry name" value="TAT_signal_bac_arc"/>
</dbReference>
<dbReference type="GO" id="GO:0016491">
    <property type="term" value="F:oxidoreductase activity"/>
    <property type="evidence" value="ECO:0007669"/>
    <property type="project" value="InterPro"/>
</dbReference>
<dbReference type="SUPFAM" id="SSF55424">
    <property type="entry name" value="FAD/NAD-linked reductases, dimerisation (C-terminal) domain"/>
    <property type="match status" value="1"/>
</dbReference>
<evidence type="ECO:0000256" key="2">
    <source>
        <dbReference type="ARBA" id="ARBA00022729"/>
    </source>
</evidence>
<name>A0A450TDN9_9GAMM</name>
<dbReference type="NCBIfam" id="TIGR01409">
    <property type="entry name" value="TAT_signal_seq"/>
    <property type="match status" value="1"/>
</dbReference>
<dbReference type="InterPro" id="IPR036188">
    <property type="entry name" value="FAD/NAD-bd_sf"/>
</dbReference>
<dbReference type="Pfam" id="PF09242">
    <property type="entry name" value="FCSD-flav_bind"/>
    <property type="match status" value="1"/>
</dbReference>
<protein>
    <submittedName>
        <fullName evidence="7">Sulfide dehydrogenase (Flavocytochrome c), flavoprotein subunit</fullName>
    </submittedName>
</protein>
<dbReference type="GO" id="GO:0050660">
    <property type="term" value="F:flavin adenine dinucleotide binding"/>
    <property type="evidence" value="ECO:0007669"/>
    <property type="project" value="InterPro"/>
</dbReference>
<dbReference type="SUPFAM" id="SSF51905">
    <property type="entry name" value="FAD/NAD(P)-binding domain"/>
    <property type="match status" value="2"/>
</dbReference>
<dbReference type="InterPro" id="IPR049386">
    <property type="entry name" value="FCSD_central"/>
</dbReference>
<keyword evidence="2" id="KW-0732">Signal</keyword>
<reference evidence="7" key="1">
    <citation type="submission" date="2019-02" db="EMBL/GenBank/DDBJ databases">
        <authorList>
            <person name="Gruber-Vodicka R. H."/>
            <person name="Seah K. B. B."/>
        </authorList>
    </citation>
    <scope>NUCLEOTIDE SEQUENCE</scope>
    <source>
        <strain evidence="7">BECK_BZ106</strain>
    </source>
</reference>
<dbReference type="Gene3D" id="3.90.760.10">
    <property type="entry name" value="Flavocytochrome c sulphide dehydrogenase, flavin-binding domain"/>
    <property type="match status" value="1"/>
</dbReference>
<dbReference type="EMBL" id="CAADFD010000099">
    <property type="protein sequence ID" value="VFJ65028.1"/>
    <property type="molecule type" value="Genomic_DNA"/>
</dbReference>
<evidence type="ECO:0000259" key="6">
    <source>
        <dbReference type="Pfam" id="PF21706"/>
    </source>
</evidence>
<evidence type="ECO:0000259" key="5">
    <source>
        <dbReference type="Pfam" id="PF09242"/>
    </source>
</evidence>
<evidence type="ECO:0000256" key="3">
    <source>
        <dbReference type="ARBA" id="ARBA00022827"/>
    </source>
</evidence>
<evidence type="ECO:0000256" key="1">
    <source>
        <dbReference type="ARBA" id="ARBA00022630"/>
    </source>
</evidence>